<dbReference type="Proteomes" id="UP000075420">
    <property type="component" value="Unassembled WGS sequence"/>
</dbReference>
<reference evidence="1 2" key="1">
    <citation type="submission" date="2014-02" db="EMBL/GenBank/DDBJ databases">
        <title>The small core and large imbalanced accessory genome model reveals a collaborative survival strategy of Sorangium cellulosum strains in nature.</title>
        <authorList>
            <person name="Han K."/>
            <person name="Peng R."/>
            <person name="Blom J."/>
            <person name="Li Y.-Z."/>
        </authorList>
    </citation>
    <scope>NUCLEOTIDE SEQUENCE [LARGE SCALE GENOMIC DNA]</scope>
    <source>
        <strain evidence="1 2">So0157-25</strain>
    </source>
</reference>
<evidence type="ECO:0000313" key="1">
    <source>
        <dbReference type="EMBL" id="KYF52382.1"/>
    </source>
</evidence>
<name>A0A150P9K5_SORCE</name>
<organism evidence="1 2">
    <name type="scientific">Sorangium cellulosum</name>
    <name type="common">Polyangium cellulosum</name>
    <dbReference type="NCBI Taxonomy" id="56"/>
    <lineage>
        <taxon>Bacteria</taxon>
        <taxon>Pseudomonadati</taxon>
        <taxon>Myxococcota</taxon>
        <taxon>Polyangia</taxon>
        <taxon>Polyangiales</taxon>
        <taxon>Polyangiaceae</taxon>
        <taxon>Sorangium</taxon>
    </lineage>
</organism>
<protein>
    <recommendedName>
        <fullName evidence="3">DUF2267 domain-containing protein</fullName>
    </recommendedName>
</protein>
<sequence length="77" mass="7857">MSVEAMDELVRQVAEKVGISEDKARVAVETVVNFLKEKLPAPLAAHVDTALGAAAPAIANLDVGSLAGSLGGLFGKK</sequence>
<evidence type="ECO:0008006" key="3">
    <source>
        <dbReference type="Google" id="ProtNLM"/>
    </source>
</evidence>
<proteinExistence type="predicted"/>
<gene>
    <name evidence="1" type="ORF">BE08_40045</name>
</gene>
<comment type="caution">
    <text evidence="1">The sequence shown here is derived from an EMBL/GenBank/DDBJ whole genome shotgun (WGS) entry which is preliminary data.</text>
</comment>
<dbReference type="EMBL" id="JELY01002485">
    <property type="protein sequence ID" value="KYF52382.1"/>
    <property type="molecule type" value="Genomic_DNA"/>
</dbReference>
<evidence type="ECO:0000313" key="2">
    <source>
        <dbReference type="Proteomes" id="UP000075420"/>
    </source>
</evidence>
<accession>A0A150P9K5</accession>
<dbReference type="AlphaFoldDB" id="A0A150P9K5"/>